<dbReference type="SUPFAM" id="SSF52540">
    <property type="entry name" value="P-loop containing nucleoside triphosphate hydrolases"/>
    <property type="match status" value="1"/>
</dbReference>
<name>A0A3E1YHP7_9BACT</name>
<keyword evidence="3 5" id="KW-0067">ATP-binding</keyword>
<keyword evidence="1" id="KW-0813">Transport</keyword>
<dbReference type="EMBL" id="QPMM01000001">
    <property type="protein sequence ID" value="RFS26975.1"/>
    <property type="molecule type" value="Genomic_DNA"/>
</dbReference>
<organism evidence="5 6">
    <name type="scientific">Chitinophaga silvatica</name>
    <dbReference type="NCBI Taxonomy" id="2282649"/>
    <lineage>
        <taxon>Bacteria</taxon>
        <taxon>Pseudomonadati</taxon>
        <taxon>Bacteroidota</taxon>
        <taxon>Chitinophagia</taxon>
        <taxon>Chitinophagales</taxon>
        <taxon>Chitinophagaceae</taxon>
        <taxon>Chitinophaga</taxon>
    </lineage>
</organism>
<evidence type="ECO:0000259" key="4">
    <source>
        <dbReference type="PROSITE" id="PS50893"/>
    </source>
</evidence>
<dbReference type="InterPro" id="IPR003593">
    <property type="entry name" value="AAA+_ATPase"/>
</dbReference>
<dbReference type="PROSITE" id="PS50893">
    <property type="entry name" value="ABC_TRANSPORTER_2"/>
    <property type="match status" value="1"/>
</dbReference>
<proteinExistence type="predicted"/>
<dbReference type="SMART" id="SM00382">
    <property type="entry name" value="AAA"/>
    <property type="match status" value="1"/>
</dbReference>
<keyword evidence="6" id="KW-1185">Reference proteome</keyword>
<evidence type="ECO:0000256" key="2">
    <source>
        <dbReference type="ARBA" id="ARBA00022741"/>
    </source>
</evidence>
<evidence type="ECO:0000256" key="3">
    <source>
        <dbReference type="ARBA" id="ARBA00022840"/>
    </source>
</evidence>
<sequence length="224" mass="25277">MVHQLVADGIVKSWDLRQLLTDCYMTCSTGEIVGLLGRNGCGKSTMLQIVFGTLESEQCRVKVDGQLYRKPYKARDLIAYLPQGNFVPRHLKVADLVKLFPVSAVNAAKFLSNPRISQIQDLRISELSGGQERFVEIMLILHSSAKFILLDEPFNALDPIIKEEVIAIIRSHTHQGIILTDHDYTNVLAVSTRIMLLNEGALKQIQDLKELEWYKYLPENTILG</sequence>
<accession>A0A3E1YHP7</accession>
<gene>
    <name evidence="5" type="ORF">DVR12_04110</name>
</gene>
<dbReference type="Gene3D" id="3.40.50.300">
    <property type="entry name" value="P-loop containing nucleotide triphosphate hydrolases"/>
    <property type="match status" value="1"/>
</dbReference>
<reference evidence="5 6" key="1">
    <citation type="submission" date="2018-07" db="EMBL/GenBank/DDBJ databases">
        <title>Chitinophaga K2CV101002-2 sp. nov., isolated from a monsoon evergreen broad-leaved forest soil.</title>
        <authorList>
            <person name="Lv Y."/>
        </authorList>
    </citation>
    <scope>NUCLEOTIDE SEQUENCE [LARGE SCALE GENOMIC DNA]</scope>
    <source>
        <strain evidence="5 6">GDMCC 1.1288</strain>
    </source>
</reference>
<evidence type="ECO:0000256" key="1">
    <source>
        <dbReference type="ARBA" id="ARBA00022448"/>
    </source>
</evidence>
<dbReference type="AlphaFoldDB" id="A0A3E1YHP7"/>
<dbReference type="InterPro" id="IPR051782">
    <property type="entry name" value="ABC_Transporter_VariousFunc"/>
</dbReference>
<dbReference type="InterPro" id="IPR003439">
    <property type="entry name" value="ABC_transporter-like_ATP-bd"/>
</dbReference>
<dbReference type="PANTHER" id="PTHR42939">
    <property type="entry name" value="ABC TRANSPORTER ATP-BINDING PROTEIN ALBC-RELATED"/>
    <property type="match status" value="1"/>
</dbReference>
<dbReference type="Pfam" id="PF00005">
    <property type="entry name" value="ABC_tran"/>
    <property type="match status" value="1"/>
</dbReference>
<feature type="domain" description="ABC transporter" evidence="4">
    <location>
        <begin position="5"/>
        <end position="224"/>
    </location>
</feature>
<dbReference type="InterPro" id="IPR027417">
    <property type="entry name" value="P-loop_NTPase"/>
</dbReference>
<dbReference type="GO" id="GO:0016887">
    <property type="term" value="F:ATP hydrolysis activity"/>
    <property type="evidence" value="ECO:0007669"/>
    <property type="project" value="InterPro"/>
</dbReference>
<dbReference type="RefSeq" id="WP_116974167.1">
    <property type="nucleotide sequence ID" value="NZ_QPMM01000001.1"/>
</dbReference>
<evidence type="ECO:0000313" key="5">
    <source>
        <dbReference type="EMBL" id="RFS26975.1"/>
    </source>
</evidence>
<protein>
    <submittedName>
        <fullName evidence="5">ATP-binding cassette domain-containing protein</fullName>
    </submittedName>
</protein>
<dbReference type="PANTHER" id="PTHR42939:SF1">
    <property type="entry name" value="ABC TRANSPORTER ATP-BINDING PROTEIN ALBC-RELATED"/>
    <property type="match status" value="1"/>
</dbReference>
<comment type="caution">
    <text evidence="5">The sequence shown here is derived from an EMBL/GenBank/DDBJ whole genome shotgun (WGS) entry which is preliminary data.</text>
</comment>
<dbReference type="GO" id="GO:0005524">
    <property type="term" value="F:ATP binding"/>
    <property type="evidence" value="ECO:0007669"/>
    <property type="project" value="UniProtKB-KW"/>
</dbReference>
<dbReference type="OrthoDB" id="9801987at2"/>
<keyword evidence="2" id="KW-0547">Nucleotide-binding</keyword>
<dbReference type="Proteomes" id="UP000260644">
    <property type="component" value="Unassembled WGS sequence"/>
</dbReference>
<evidence type="ECO:0000313" key="6">
    <source>
        <dbReference type="Proteomes" id="UP000260644"/>
    </source>
</evidence>